<name>A0AAV4LEB9_9BACL</name>
<evidence type="ECO:0000313" key="8">
    <source>
        <dbReference type="Proteomes" id="UP001057291"/>
    </source>
</evidence>
<keyword evidence="4" id="KW-0378">Hydrolase</keyword>
<feature type="domain" description="CMP/dCMP-type deaminase" evidence="6">
    <location>
        <begin position="187"/>
        <end position="314"/>
    </location>
</feature>
<evidence type="ECO:0000256" key="3">
    <source>
        <dbReference type="ARBA" id="ARBA00022723"/>
    </source>
</evidence>
<comment type="caution">
    <text evidence="7">The sequence shown here is derived from an EMBL/GenBank/DDBJ whole genome shotgun (WGS) entry which is preliminary data.</text>
</comment>
<dbReference type="CDD" id="cd01286">
    <property type="entry name" value="deoxycytidylate_deaminase"/>
    <property type="match status" value="1"/>
</dbReference>
<dbReference type="SUPFAM" id="SSF53927">
    <property type="entry name" value="Cytidine deaminase-like"/>
    <property type="match status" value="2"/>
</dbReference>
<dbReference type="PROSITE" id="PS51747">
    <property type="entry name" value="CYT_DCMP_DEAMINASES_2"/>
    <property type="match status" value="2"/>
</dbReference>
<comment type="similarity">
    <text evidence="2">Belongs to the cytidine and deoxycytidylate deaminase family.</text>
</comment>
<dbReference type="AlphaFoldDB" id="A0AAV4LEB9"/>
<dbReference type="InterPro" id="IPR002125">
    <property type="entry name" value="CMP_dCMP_dom"/>
</dbReference>
<dbReference type="GO" id="GO:0004132">
    <property type="term" value="F:dCMP deaminase activity"/>
    <property type="evidence" value="ECO:0007669"/>
    <property type="project" value="TreeGrafter"/>
</dbReference>
<dbReference type="InterPro" id="IPR016192">
    <property type="entry name" value="APOBEC/CMP_deaminase_Zn-bd"/>
</dbReference>
<evidence type="ECO:0000313" key="7">
    <source>
        <dbReference type="EMBL" id="GIM46061.1"/>
    </source>
</evidence>
<dbReference type="RefSeq" id="WP_282199204.1">
    <property type="nucleotide sequence ID" value="NZ_BOQE01000001.1"/>
</dbReference>
<keyword evidence="8" id="KW-1185">Reference proteome</keyword>
<sequence length="321" mass="35181">MILTSIRDWVDHVPLGQRPSWTEYFMIAAFMASLRSTCGSRRVGCTIVHDKQILSTGYNGSVPGDVHCIEGGCPRFEAKKRGELGSGERLADCIAVHAEQNALIQIGMQAKGGELYTTTYPCFLCAKMIVRAGIHTVYYVEGYPSPETEALFARTGLCVKQMETDRYPHLSQVMHLLQKIPLGERPTWDTYFLSLAYMASLRSTCSLNRVGSLVVMDKQVIATGYKGSVPGDIHCTNGGCPHVLNPDEMCIALDAEENALLSLPRGSVNNSSATLFTTAAPSYTSAKLAIKAGIRRIVHSKELDENVMDLFSRLGIARLKL</sequence>
<accession>A0AAV4LEB9</accession>
<evidence type="ECO:0000256" key="5">
    <source>
        <dbReference type="ARBA" id="ARBA00022833"/>
    </source>
</evidence>
<gene>
    <name evidence="7" type="ORF">DNHGIG_16100</name>
</gene>
<dbReference type="PROSITE" id="PS00903">
    <property type="entry name" value="CYT_DCMP_DEAMINASES_1"/>
    <property type="match status" value="1"/>
</dbReference>
<proteinExistence type="inferred from homology"/>
<evidence type="ECO:0000256" key="1">
    <source>
        <dbReference type="ARBA" id="ARBA00001947"/>
    </source>
</evidence>
<organism evidence="7 8">
    <name type="scientific">Collibacillus ludicampi</name>
    <dbReference type="NCBI Taxonomy" id="2771369"/>
    <lineage>
        <taxon>Bacteria</taxon>
        <taxon>Bacillati</taxon>
        <taxon>Bacillota</taxon>
        <taxon>Bacilli</taxon>
        <taxon>Bacillales</taxon>
        <taxon>Alicyclobacillaceae</taxon>
        <taxon>Collibacillus</taxon>
    </lineage>
</organism>
<dbReference type="Proteomes" id="UP001057291">
    <property type="component" value="Unassembled WGS sequence"/>
</dbReference>
<dbReference type="GO" id="GO:0008270">
    <property type="term" value="F:zinc ion binding"/>
    <property type="evidence" value="ECO:0007669"/>
    <property type="project" value="InterPro"/>
</dbReference>
<dbReference type="InterPro" id="IPR035105">
    <property type="entry name" value="Deoxycytidylate_deaminase_dom"/>
</dbReference>
<comment type="cofactor">
    <cofactor evidence="1">
        <name>Zn(2+)</name>
        <dbReference type="ChEBI" id="CHEBI:29105"/>
    </cofactor>
</comment>
<evidence type="ECO:0000256" key="4">
    <source>
        <dbReference type="ARBA" id="ARBA00022801"/>
    </source>
</evidence>
<dbReference type="Pfam" id="PF00383">
    <property type="entry name" value="dCMP_cyt_deam_1"/>
    <property type="match status" value="2"/>
</dbReference>
<evidence type="ECO:0000256" key="2">
    <source>
        <dbReference type="ARBA" id="ARBA00006576"/>
    </source>
</evidence>
<dbReference type="InterPro" id="IPR016193">
    <property type="entry name" value="Cytidine_deaminase-like"/>
</dbReference>
<keyword evidence="3" id="KW-0479">Metal-binding</keyword>
<dbReference type="PANTHER" id="PTHR11086">
    <property type="entry name" value="DEOXYCYTIDYLATE DEAMINASE-RELATED"/>
    <property type="match status" value="1"/>
</dbReference>
<dbReference type="EMBL" id="BOQE01000001">
    <property type="protein sequence ID" value="GIM46061.1"/>
    <property type="molecule type" value="Genomic_DNA"/>
</dbReference>
<dbReference type="GO" id="GO:0005737">
    <property type="term" value="C:cytoplasm"/>
    <property type="evidence" value="ECO:0007669"/>
    <property type="project" value="TreeGrafter"/>
</dbReference>
<dbReference type="Gene3D" id="3.40.140.10">
    <property type="entry name" value="Cytidine Deaminase, domain 2"/>
    <property type="match status" value="2"/>
</dbReference>
<dbReference type="InterPro" id="IPR015517">
    <property type="entry name" value="dCMP_deaminase-rel"/>
</dbReference>
<evidence type="ECO:0000259" key="6">
    <source>
        <dbReference type="PROSITE" id="PS51747"/>
    </source>
</evidence>
<protein>
    <recommendedName>
        <fullName evidence="6">CMP/dCMP-type deaminase domain-containing protein</fullName>
    </recommendedName>
</protein>
<dbReference type="PANTHER" id="PTHR11086:SF18">
    <property type="entry name" value="DEOXYCYTIDYLATE DEAMINASE"/>
    <property type="match status" value="1"/>
</dbReference>
<keyword evidence="5" id="KW-0862">Zinc</keyword>
<reference evidence="7" key="1">
    <citation type="journal article" date="2023" name="Int. J. Syst. Evol. Microbiol.">
        <title>Collibacillus ludicampi gen. nov., sp. nov., a new soil bacterium of the family Alicyclobacillaceae.</title>
        <authorList>
            <person name="Jojima T."/>
            <person name="Ioku Y."/>
            <person name="Fukuta Y."/>
            <person name="Shirasaka N."/>
            <person name="Matsumura Y."/>
            <person name="Mori M."/>
        </authorList>
    </citation>
    <scope>NUCLEOTIDE SEQUENCE</scope>
    <source>
        <strain evidence="7">TP075</strain>
    </source>
</reference>
<feature type="domain" description="CMP/dCMP-type deaminase" evidence="6">
    <location>
        <begin position="20"/>
        <end position="155"/>
    </location>
</feature>